<dbReference type="Pfam" id="PF02770">
    <property type="entry name" value="Acyl-CoA_dh_M"/>
    <property type="match status" value="1"/>
</dbReference>
<keyword evidence="4" id="KW-0274">FAD</keyword>
<dbReference type="InterPro" id="IPR052904">
    <property type="entry name" value="Acyl-CoA_dehydrogenase-like"/>
</dbReference>
<evidence type="ECO:0000259" key="6">
    <source>
        <dbReference type="Pfam" id="PF02770"/>
    </source>
</evidence>
<dbReference type="InterPro" id="IPR006089">
    <property type="entry name" value="Acyl-CoA_DH_CS"/>
</dbReference>
<dbReference type="InterPro" id="IPR041504">
    <property type="entry name" value="AidB_N"/>
</dbReference>
<comment type="similarity">
    <text evidence="2">Belongs to the acyl-CoA dehydrogenase family.</text>
</comment>
<dbReference type="PROSITE" id="PS00073">
    <property type="entry name" value="ACYL_COA_DH_2"/>
    <property type="match status" value="1"/>
</dbReference>
<organism evidence="8 9">
    <name type="scientific">Paraburkholderia caribensis MBA4</name>
    <dbReference type="NCBI Taxonomy" id="1323664"/>
    <lineage>
        <taxon>Bacteria</taxon>
        <taxon>Pseudomonadati</taxon>
        <taxon>Pseudomonadota</taxon>
        <taxon>Betaproteobacteria</taxon>
        <taxon>Burkholderiales</taxon>
        <taxon>Burkholderiaceae</taxon>
        <taxon>Paraburkholderia</taxon>
    </lineage>
</organism>
<dbReference type="GeneID" id="69967921"/>
<evidence type="ECO:0000256" key="1">
    <source>
        <dbReference type="ARBA" id="ARBA00001974"/>
    </source>
</evidence>
<dbReference type="SUPFAM" id="SSF47203">
    <property type="entry name" value="Acyl-CoA dehydrogenase C-terminal domain-like"/>
    <property type="match status" value="1"/>
</dbReference>
<evidence type="ECO:0000256" key="4">
    <source>
        <dbReference type="ARBA" id="ARBA00022827"/>
    </source>
</evidence>
<keyword evidence="3" id="KW-0285">Flavoprotein</keyword>
<accession>A0A0P0R6P4</accession>
<protein>
    <submittedName>
        <fullName evidence="8">Acyl-CoA dehydrogenase</fullName>
    </submittedName>
</protein>
<evidence type="ECO:0000313" key="8">
    <source>
        <dbReference type="EMBL" id="ALL63688.1"/>
    </source>
</evidence>
<dbReference type="Pfam" id="PF00441">
    <property type="entry name" value="Acyl-CoA_dh_1"/>
    <property type="match status" value="1"/>
</dbReference>
<dbReference type="NCBIfam" id="NF008594">
    <property type="entry name" value="PRK11561.1"/>
    <property type="match status" value="1"/>
</dbReference>
<dbReference type="PANTHER" id="PTHR42707:SF3">
    <property type="entry name" value="ACYL-COA DEHYDROGENASE AIDB-RELATED"/>
    <property type="match status" value="1"/>
</dbReference>
<evidence type="ECO:0000256" key="2">
    <source>
        <dbReference type="ARBA" id="ARBA00009347"/>
    </source>
</evidence>
<dbReference type="GO" id="GO:0003995">
    <property type="term" value="F:acyl-CoA dehydrogenase activity"/>
    <property type="evidence" value="ECO:0007669"/>
    <property type="project" value="InterPro"/>
</dbReference>
<evidence type="ECO:0000259" key="5">
    <source>
        <dbReference type="Pfam" id="PF00441"/>
    </source>
</evidence>
<dbReference type="Gene3D" id="6.10.250.600">
    <property type="match status" value="1"/>
</dbReference>
<proteinExistence type="inferred from homology"/>
<evidence type="ECO:0000256" key="3">
    <source>
        <dbReference type="ARBA" id="ARBA00022630"/>
    </source>
</evidence>
<name>A0A0P0R6P4_9BURK</name>
<dbReference type="RefSeq" id="WP_035991536.1">
    <property type="nucleotide sequence ID" value="NZ_CP012746.1"/>
</dbReference>
<dbReference type="KEGG" id="bcai:K788_0007154"/>
<feature type="domain" description="Adaptive response protein AidB N-terminal" evidence="7">
    <location>
        <begin position="14"/>
        <end position="169"/>
    </location>
</feature>
<reference evidence="8 9" key="1">
    <citation type="journal article" date="2014" name="Genome Announc.">
        <title>Draft Genome Sequence of the Haloacid-Degrading Burkholderia caribensis Strain MBA4.</title>
        <authorList>
            <person name="Pan Y."/>
            <person name="Kong K.F."/>
            <person name="Tsang J.S."/>
        </authorList>
    </citation>
    <scope>NUCLEOTIDE SEQUENCE [LARGE SCALE GENOMIC DNA]</scope>
    <source>
        <strain evidence="8 9">MBA4</strain>
    </source>
</reference>
<dbReference type="InterPro" id="IPR009075">
    <property type="entry name" value="AcylCo_DH/oxidase_C"/>
</dbReference>
<evidence type="ECO:0000313" key="9">
    <source>
        <dbReference type="Proteomes" id="UP000019146"/>
    </source>
</evidence>
<dbReference type="Gene3D" id="1.20.140.10">
    <property type="entry name" value="Butyryl-CoA Dehydrogenase, subunit A, domain 3"/>
    <property type="match status" value="1"/>
</dbReference>
<dbReference type="InterPro" id="IPR036250">
    <property type="entry name" value="AcylCo_DH-like_C"/>
</dbReference>
<gene>
    <name evidence="8" type="ORF">K788_0007154</name>
</gene>
<dbReference type="AlphaFoldDB" id="A0A0P0R6P4"/>
<dbReference type="SUPFAM" id="SSF56645">
    <property type="entry name" value="Acyl-CoA dehydrogenase NM domain-like"/>
    <property type="match status" value="1"/>
</dbReference>
<feature type="domain" description="Acyl-CoA oxidase/dehydrogenase middle" evidence="6">
    <location>
        <begin position="184"/>
        <end position="282"/>
    </location>
</feature>
<dbReference type="PANTHER" id="PTHR42707">
    <property type="entry name" value="ACYL-COA DEHYDROGENASE"/>
    <property type="match status" value="1"/>
</dbReference>
<dbReference type="Gene3D" id="2.40.110.20">
    <property type="match status" value="1"/>
</dbReference>
<dbReference type="InterPro" id="IPR009100">
    <property type="entry name" value="AcylCoA_DH/oxidase_NM_dom_sf"/>
</dbReference>
<dbReference type="InterPro" id="IPR006091">
    <property type="entry name" value="Acyl-CoA_Oxase/DH_mid-dom"/>
</dbReference>
<dbReference type="Pfam" id="PF18158">
    <property type="entry name" value="AidB_N"/>
    <property type="match status" value="1"/>
</dbReference>
<sequence length="557" mass="60724">MERFGPGNTHEVTNQVPPLANYNLFSSDAALAAAVGREGAAWHSEALARDGAALTTPDVLALADLANRHTPELASFSPRGERIDALEFHPAWHTLLSLLRREGLHALPFSDPQPGAMVARCAGYFLHAQLESGSLCPLTMTFASIPVLQREPALFDTLRDKLYSREHDPRDAPLDQKISMMIGMGMTEKQGGSDVRSNRTQAIAADGGGRGAAYRLVGHKWFFSAPQCDAHLVLARTDDREGLSCFFVPRFAPDGSKNAVHVQRLKDKLGNRSNASSEVEFFDAYGVMIGDEGRGVPTIIEMANYTRLDCVIGSAALMRAALVQAIHHARHRSAFGRHLADQPLMRNVLADLSLETEAATVLFMRLARAFEDTTNAPEERAWRRLVTPAAKYWVCKRTLEFTGEAMEVWGGNGYVEEGPMARFYREAPVNSIWEGSGNVMCLDVLRAMEREPDAAQALLAAWRDVAQTHPALNAALEGLMRALTSAPETREASARRIAQQIVLIAQGVLLAQHAPAFVADAFIATRLGDGCGESGRVYGTLPASFDHQAIVDRAFTG</sequence>
<comment type="cofactor">
    <cofactor evidence="1">
        <name>FAD</name>
        <dbReference type="ChEBI" id="CHEBI:57692"/>
    </cofactor>
</comment>
<feature type="domain" description="Acyl-CoA dehydrogenase/oxidase C-terminal" evidence="5">
    <location>
        <begin position="293"/>
        <end position="448"/>
    </location>
</feature>
<dbReference type="Proteomes" id="UP000019146">
    <property type="component" value="Chromosome 1"/>
</dbReference>
<dbReference type="EMBL" id="CP012746">
    <property type="protein sequence ID" value="ALL63688.1"/>
    <property type="molecule type" value="Genomic_DNA"/>
</dbReference>
<evidence type="ECO:0000259" key="7">
    <source>
        <dbReference type="Pfam" id="PF18158"/>
    </source>
</evidence>